<gene>
    <name evidence="6 7" type="primary">rsmG</name>
    <name evidence="7" type="ORF">DX908_09230</name>
</gene>
<keyword evidence="2 6" id="KW-0698">rRNA processing</keyword>
<dbReference type="SUPFAM" id="SSF53335">
    <property type="entry name" value="S-adenosyl-L-methionine-dependent methyltransferases"/>
    <property type="match status" value="1"/>
</dbReference>
<protein>
    <recommendedName>
        <fullName evidence="6">Ribosomal RNA small subunit methyltransferase G</fullName>
        <ecNumber evidence="6">2.1.1.170</ecNumber>
    </recommendedName>
    <alternativeName>
        <fullName evidence="6">16S rRNA 7-methylguanosine methyltransferase</fullName>
        <shortName evidence="6">16S rRNA m7G methyltransferase</shortName>
    </alternativeName>
</protein>
<feature type="binding site" evidence="6">
    <location>
        <position position="78"/>
    </location>
    <ligand>
        <name>S-adenosyl-L-methionine</name>
        <dbReference type="ChEBI" id="CHEBI:59789"/>
    </ligand>
</feature>
<dbReference type="Proteomes" id="UP000264589">
    <property type="component" value="Unassembled WGS sequence"/>
</dbReference>
<sequence>MAETALPRSLDEFADRHALDAETRGLFAQYDERLLETAAHTNVISRNTLPDRWARHYEDSAQLFPLIREDATTLLDIGSGAGFPGLVLGILCRDRPLKITLADSVGKKARFLAETAHALGLSNITVSSDRVESFHVKRMSFDVITARAVTALDGLLALASPLLAPGGMLIFPKGARADEELTAAATGWRFNHEKRASHTDPDASILILTEPERR</sequence>
<name>A0A371RJ06_9PROT</name>
<dbReference type="Pfam" id="PF02527">
    <property type="entry name" value="GidB"/>
    <property type="match status" value="1"/>
</dbReference>
<evidence type="ECO:0000313" key="7">
    <source>
        <dbReference type="EMBL" id="RFB05421.1"/>
    </source>
</evidence>
<evidence type="ECO:0000313" key="8">
    <source>
        <dbReference type="Proteomes" id="UP000264589"/>
    </source>
</evidence>
<proteinExistence type="inferred from homology"/>
<evidence type="ECO:0000256" key="5">
    <source>
        <dbReference type="ARBA" id="ARBA00022691"/>
    </source>
</evidence>
<dbReference type="EMBL" id="QUQO01000001">
    <property type="protein sequence ID" value="RFB05421.1"/>
    <property type="molecule type" value="Genomic_DNA"/>
</dbReference>
<dbReference type="InParanoid" id="A0A371RJ06"/>
<dbReference type="HAMAP" id="MF_00074">
    <property type="entry name" value="16SrRNA_methyltr_G"/>
    <property type="match status" value="1"/>
</dbReference>
<dbReference type="InterPro" id="IPR003682">
    <property type="entry name" value="rRNA_ssu_MeTfrase_G"/>
</dbReference>
<comment type="caution">
    <text evidence="6">Lacks conserved residue(s) required for the propagation of feature annotation.</text>
</comment>
<comment type="subcellular location">
    <subcellularLocation>
        <location evidence="6">Cytoplasm</location>
    </subcellularLocation>
</comment>
<feature type="binding site" evidence="6">
    <location>
        <position position="83"/>
    </location>
    <ligand>
        <name>S-adenosyl-L-methionine</name>
        <dbReference type="ChEBI" id="CHEBI:59789"/>
    </ligand>
</feature>
<organism evidence="7 8">
    <name type="scientific">Parvularcula marina</name>
    <dbReference type="NCBI Taxonomy" id="2292771"/>
    <lineage>
        <taxon>Bacteria</taxon>
        <taxon>Pseudomonadati</taxon>
        <taxon>Pseudomonadota</taxon>
        <taxon>Alphaproteobacteria</taxon>
        <taxon>Parvularculales</taxon>
        <taxon>Parvularculaceae</taxon>
        <taxon>Parvularcula</taxon>
    </lineage>
</organism>
<evidence type="ECO:0000256" key="6">
    <source>
        <dbReference type="HAMAP-Rule" id="MF_00074"/>
    </source>
</evidence>
<evidence type="ECO:0000256" key="3">
    <source>
        <dbReference type="ARBA" id="ARBA00022603"/>
    </source>
</evidence>
<dbReference type="Gene3D" id="3.40.50.150">
    <property type="entry name" value="Vaccinia Virus protein VP39"/>
    <property type="match status" value="1"/>
</dbReference>
<dbReference type="PANTHER" id="PTHR31760:SF0">
    <property type="entry name" value="S-ADENOSYL-L-METHIONINE-DEPENDENT METHYLTRANSFERASES SUPERFAMILY PROTEIN"/>
    <property type="match status" value="1"/>
</dbReference>
<dbReference type="AlphaFoldDB" id="A0A371RJ06"/>
<dbReference type="PANTHER" id="PTHR31760">
    <property type="entry name" value="S-ADENOSYL-L-METHIONINE-DEPENDENT METHYLTRANSFERASES SUPERFAMILY PROTEIN"/>
    <property type="match status" value="1"/>
</dbReference>
<keyword evidence="5 6" id="KW-0949">S-adenosyl-L-methionine</keyword>
<keyword evidence="8" id="KW-1185">Reference proteome</keyword>
<dbReference type="GO" id="GO:0005829">
    <property type="term" value="C:cytosol"/>
    <property type="evidence" value="ECO:0007669"/>
    <property type="project" value="TreeGrafter"/>
</dbReference>
<keyword evidence="3 6" id="KW-0489">Methyltransferase</keyword>
<comment type="function">
    <text evidence="6">Specifically methylates the N7 position of guanine in position 527 of 16S rRNA.</text>
</comment>
<dbReference type="NCBIfam" id="TIGR00138">
    <property type="entry name" value="rsmG_gidB"/>
    <property type="match status" value="1"/>
</dbReference>
<dbReference type="EC" id="2.1.1.170" evidence="6"/>
<feature type="binding site" evidence="6">
    <location>
        <position position="147"/>
    </location>
    <ligand>
        <name>S-adenosyl-L-methionine</name>
        <dbReference type="ChEBI" id="CHEBI:59789"/>
    </ligand>
</feature>
<reference evidence="7 8" key="1">
    <citation type="submission" date="2018-08" db="EMBL/GenBank/DDBJ databases">
        <title>Parvularcula sp. SM1705, isolated from surface water of the South Sea China.</title>
        <authorList>
            <person name="Sun L."/>
        </authorList>
    </citation>
    <scope>NUCLEOTIDE SEQUENCE [LARGE SCALE GENOMIC DNA]</scope>
    <source>
        <strain evidence="7 8">SM1705</strain>
    </source>
</reference>
<dbReference type="RefSeq" id="WP_116392053.1">
    <property type="nucleotide sequence ID" value="NZ_QUQO01000001.1"/>
</dbReference>
<dbReference type="InterPro" id="IPR029063">
    <property type="entry name" value="SAM-dependent_MTases_sf"/>
</dbReference>
<comment type="similarity">
    <text evidence="6">Belongs to the methyltransferase superfamily. RNA methyltransferase RsmG family.</text>
</comment>
<feature type="binding site" evidence="6">
    <location>
        <begin position="131"/>
        <end position="132"/>
    </location>
    <ligand>
        <name>S-adenosyl-L-methionine</name>
        <dbReference type="ChEBI" id="CHEBI:59789"/>
    </ligand>
</feature>
<keyword evidence="1 6" id="KW-0963">Cytoplasm</keyword>
<comment type="caution">
    <text evidence="7">The sequence shown here is derived from an EMBL/GenBank/DDBJ whole genome shotgun (WGS) entry which is preliminary data.</text>
</comment>
<evidence type="ECO:0000256" key="4">
    <source>
        <dbReference type="ARBA" id="ARBA00022679"/>
    </source>
</evidence>
<dbReference type="FunCoup" id="A0A371RJ06">
    <property type="interactions" value="463"/>
</dbReference>
<evidence type="ECO:0000256" key="2">
    <source>
        <dbReference type="ARBA" id="ARBA00022552"/>
    </source>
</evidence>
<dbReference type="OrthoDB" id="9808773at2"/>
<accession>A0A371RJ06</accession>
<comment type="catalytic activity">
    <reaction evidence="6">
        <text>guanosine(527) in 16S rRNA + S-adenosyl-L-methionine = N(7)-methylguanosine(527) in 16S rRNA + S-adenosyl-L-homocysteine</text>
        <dbReference type="Rhea" id="RHEA:42732"/>
        <dbReference type="Rhea" id="RHEA-COMP:10209"/>
        <dbReference type="Rhea" id="RHEA-COMP:10210"/>
        <dbReference type="ChEBI" id="CHEBI:57856"/>
        <dbReference type="ChEBI" id="CHEBI:59789"/>
        <dbReference type="ChEBI" id="CHEBI:74269"/>
        <dbReference type="ChEBI" id="CHEBI:74480"/>
        <dbReference type="EC" id="2.1.1.170"/>
    </reaction>
</comment>
<dbReference type="GO" id="GO:0070043">
    <property type="term" value="F:rRNA (guanine-N7-)-methyltransferase activity"/>
    <property type="evidence" value="ECO:0007669"/>
    <property type="project" value="UniProtKB-UniRule"/>
</dbReference>
<evidence type="ECO:0000256" key="1">
    <source>
        <dbReference type="ARBA" id="ARBA00022490"/>
    </source>
</evidence>
<keyword evidence="4 6" id="KW-0808">Transferase</keyword>